<evidence type="ECO:0000313" key="2">
    <source>
        <dbReference type="EMBL" id="PRW63070.1"/>
    </source>
</evidence>
<dbReference type="Proteomes" id="UP000239352">
    <property type="component" value="Unassembled WGS sequence"/>
</dbReference>
<evidence type="ECO:0000313" key="3">
    <source>
        <dbReference type="Proteomes" id="UP000239352"/>
    </source>
</evidence>
<dbReference type="SUPFAM" id="SSF53335">
    <property type="entry name" value="S-adenosyl-L-methionine-dependent methyltransferases"/>
    <property type="match status" value="1"/>
</dbReference>
<comment type="caution">
    <text evidence="2">The sequence shown here is derived from an EMBL/GenBank/DDBJ whole genome shotgun (WGS) entry which is preliminary data.</text>
</comment>
<evidence type="ECO:0000256" key="1">
    <source>
        <dbReference type="SAM" id="MobiDB-lite"/>
    </source>
</evidence>
<dbReference type="AlphaFoldDB" id="A0A2T0GVE2"/>
<evidence type="ECO:0008006" key="4">
    <source>
        <dbReference type="Google" id="ProtNLM"/>
    </source>
</evidence>
<keyword evidence="3" id="KW-1185">Reference proteome</keyword>
<organism evidence="2 3">
    <name type="scientific">Actinopolyspora mortivallis</name>
    <dbReference type="NCBI Taxonomy" id="33906"/>
    <lineage>
        <taxon>Bacteria</taxon>
        <taxon>Bacillati</taxon>
        <taxon>Actinomycetota</taxon>
        <taxon>Actinomycetes</taxon>
        <taxon>Actinopolysporales</taxon>
        <taxon>Actinopolysporaceae</taxon>
        <taxon>Actinopolyspora</taxon>
    </lineage>
</organism>
<dbReference type="RefSeq" id="WP_106114082.1">
    <property type="nucleotide sequence ID" value="NZ_PVSR01000020.1"/>
</dbReference>
<dbReference type="InterPro" id="IPR006764">
    <property type="entry name" value="SAM_dep_MeTrfase_SAV2177_type"/>
</dbReference>
<dbReference type="InterPro" id="IPR029063">
    <property type="entry name" value="SAM-dependent_MTases_sf"/>
</dbReference>
<dbReference type="PIRSF" id="PIRSF017393">
    <property type="entry name" value="MTase_SAV2177"/>
    <property type="match status" value="1"/>
</dbReference>
<proteinExistence type="predicted"/>
<feature type="region of interest" description="Disordered" evidence="1">
    <location>
        <begin position="1"/>
        <end position="21"/>
    </location>
</feature>
<name>A0A2T0GVE2_ACTMO</name>
<feature type="compositionally biased region" description="Acidic residues" evidence="1">
    <location>
        <begin position="10"/>
        <end position="20"/>
    </location>
</feature>
<gene>
    <name evidence="2" type="ORF">CEP50_12275</name>
</gene>
<dbReference type="STRING" id="1050202.GCA_000384035_01792"/>
<protein>
    <recommendedName>
        <fullName evidence="4">Methyltransferase</fullName>
    </recommendedName>
</protein>
<accession>A0A2T0GVE2</accession>
<sequence>MSEHDREPVEPDSDSGEIDENTPNIARMYDYFLGGSTNFAADRQAADRLLRVFPGNLEWTHINRAFLGRAVRLCAEAGIDQFLDLGSGIPTKGNVHEIAQQVNPRARVAYVDIEPIAVRHAHQLLADHRLVTATRADVRDPAAVLAAPGVSELLDFRRPVAVLAVAILDILDTPDPVGLVAAYRDACSPGSALVLSHSAVLDITTEEVEGAQEVFETTTTPTLTTRSHAEILEMFDGYELLEPGLVPSAAWRPEEPVSEDYAARSNAYAAVGMLPADD</sequence>
<dbReference type="Gene3D" id="3.40.50.150">
    <property type="entry name" value="Vaccinia Virus protein VP39"/>
    <property type="match status" value="1"/>
</dbReference>
<dbReference type="EMBL" id="PVSR01000020">
    <property type="protein sequence ID" value="PRW63070.1"/>
    <property type="molecule type" value="Genomic_DNA"/>
</dbReference>
<reference evidence="2 3" key="1">
    <citation type="submission" date="2018-03" db="EMBL/GenBank/DDBJ databases">
        <title>Actinopolyspora mortivallis from Sahara, screening for active biomolecules.</title>
        <authorList>
            <person name="Selama O."/>
            <person name="Wellington E.M.H."/>
            <person name="Hacene H."/>
        </authorList>
    </citation>
    <scope>NUCLEOTIDE SEQUENCE [LARGE SCALE GENOMIC DNA]</scope>
    <source>
        <strain evidence="2 3">M5A</strain>
    </source>
</reference>
<dbReference type="Pfam" id="PF04672">
    <property type="entry name" value="Methyltransf_19"/>
    <property type="match status" value="1"/>
</dbReference>
<dbReference type="InParanoid" id="A0A2T0GVE2"/>